<dbReference type="OrthoDB" id="26525at2759"/>
<accession>A0A250XFC8</accession>
<dbReference type="Gene3D" id="1.10.238.10">
    <property type="entry name" value="EF-hand"/>
    <property type="match status" value="1"/>
</dbReference>
<dbReference type="CDD" id="cd22961">
    <property type="entry name" value="DD_TEX55-like"/>
    <property type="match status" value="1"/>
</dbReference>
<dbReference type="SUPFAM" id="SSF47391">
    <property type="entry name" value="Dimerization-anchoring domain of cAMP-dependent PK regulatory subunit"/>
    <property type="match status" value="1"/>
</dbReference>
<organism evidence="1 2">
    <name type="scientific">Chlamydomonas eustigma</name>
    <dbReference type="NCBI Taxonomy" id="1157962"/>
    <lineage>
        <taxon>Eukaryota</taxon>
        <taxon>Viridiplantae</taxon>
        <taxon>Chlorophyta</taxon>
        <taxon>core chlorophytes</taxon>
        <taxon>Chlorophyceae</taxon>
        <taxon>CS clade</taxon>
        <taxon>Chlamydomonadales</taxon>
        <taxon>Chlamydomonadaceae</taxon>
        <taxon>Chlamydomonas</taxon>
    </lineage>
</organism>
<dbReference type="SUPFAM" id="SSF47473">
    <property type="entry name" value="EF-hand"/>
    <property type="match status" value="1"/>
</dbReference>
<dbReference type="EMBL" id="BEGY01000070">
    <property type="protein sequence ID" value="GAX81777.1"/>
    <property type="molecule type" value="Genomic_DNA"/>
</dbReference>
<name>A0A250XFC8_9CHLO</name>
<dbReference type="InterPro" id="IPR011992">
    <property type="entry name" value="EF-hand-dom_pair"/>
</dbReference>
<sequence length="168" mass="19215">MSSLTAASVRDVDKLLALPDSKIAQLDKDYLDKHGIELLFNNLLVDLVTLKPLDPIQYIIDSIQYGQEYSKQDPKTGLPEYRKDSLVCIFNHLDKAKLGRISFKGLERFASKFGGETLGQEELHSIFKDFNPHSDNLIDLDQFLLFFAKVSRTITNYNFEELVKNMLV</sequence>
<evidence type="ECO:0000313" key="2">
    <source>
        <dbReference type="Proteomes" id="UP000232323"/>
    </source>
</evidence>
<dbReference type="Proteomes" id="UP000232323">
    <property type="component" value="Unassembled WGS sequence"/>
</dbReference>
<comment type="caution">
    <text evidence="1">The sequence shown here is derived from an EMBL/GenBank/DDBJ whole genome shotgun (WGS) entry which is preliminary data.</text>
</comment>
<protein>
    <recommendedName>
        <fullName evidence="3">EF-hand domain-containing protein</fullName>
    </recommendedName>
</protein>
<evidence type="ECO:0000313" key="1">
    <source>
        <dbReference type="EMBL" id="GAX81777.1"/>
    </source>
</evidence>
<proteinExistence type="predicted"/>
<dbReference type="AlphaFoldDB" id="A0A250XFC8"/>
<keyword evidence="2" id="KW-1185">Reference proteome</keyword>
<gene>
    <name evidence="1" type="ORF">CEUSTIGMA_g9205.t1</name>
</gene>
<evidence type="ECO:0008006" key="3">
    <source>
        <dbReference type="Google" id="ProtNLM"/>
    </source>
</evidence>
<reference evidence="1 2" key="1">
    <citation type="submission" date="2017-08" db="EMBL/GenBank/DDBJ databases">
        <title>Acidophilic green algal genome provides insights into adaptation to an acidic environment.</title>
        <authorList>
            <person name="Hirooka S."/>
            <person name="Hirose Y."/>
            <person name="Kanesaki Y."/>
            <person name="Higuchi S."/>
            <person name="Fujiwara T."/>
            <person name="Onuma R."/>
            <person name="Era A."/>
            <person name="Ohbayashi R."/>
            <person name="Uzuka A."/>
            <person name="Nozaki H."/>
            <person name="Yoshikawa H."/>
            <person name="Miyagishima S.Y."/>
        </authorList>
    </citation>
    <scope>NUCLEOTIDE SEQUENCE [LARGE SCALE GENOMIC DNA]</scope>
    <source>
        <strain evidence="1 2">NIES-2499</strain>
    </source>
</reference>